<evidence type="ECO:0000256" key="1">
    <source>
        <dbReference type="SAM" id="Phobius"/>
    </source>
</evidence>
<dbReference type="EMBL" id="ML769389">
    <property type="protein sequence ID" value="KAE9408830.1"/>
    <property type="molecule type" value="Genomic_DNA"/>
</dbReference>
<dbReference type="AlphaFoldDB" id="A0A6A4IFS8"/>
<feature type="transmembrane region" description="Helical" evidence="1">
    <location>
        <begin position="57"/>
        <end position="79"/>
    </location>
</feature>
<reference evidence="2" key="1">
    <citation type="journal article" date="2019" name="Environ. Microbiol.">
        <title>Fungal ecological strategies reflected in gene transcription - a case study of two litter decomposers.</title>
        <authorList>
            <person name="Barbi F."/>
            <person name="Kohler A."/>
            <person name="Barry K."/>
            <person name="Baskaran P."/>
            <person name="Daum C."/>
            <person name="Fauchery L."/>
            <person name="Ihrmark K."/>
            <person name="Kuo A."/>
            <person name="LaButti K."/>
            <person name="Lipzen A."/>
            <person name="Morin E."/>
            <person name="Grigoriev I.V."/>
            <person name="Henrissat B."/>
            <person name="Lindahl B."/>
            <person name="Martin F."/>
        </authorList>
    </citation>
    <scope>NUCLEOTIDE SEQUENCE</scope>
    <source>
        <strain evidence="2">JB14</strain>
    </source>
</reference>
<feature type="transmembrane region" description="Helical" evidence="1">
    <location>
        <begin position="12"/>
        <end position="45"/>
    </location>
</feature>
<sequence>MRVYAMYECSKRILWTLWGALALVLPVVVWSVVVSSLGTVLLAGIVCDRYFVEEKATYLAITWSCALTYDSLIFCLTVYKSYRTRKTYAKMDIQIPLMNLMIRDGVVYFVVICCVHAVNIALSATGSTGMSALTRNISAMMILRLMLNLHEKAADGILQSGGIDDLTTRSELVFNSNVVGSRTDMPLGTKTSRSIGTYSTFSTSPTTDLYPAAGLSDGTELTDFAESAGPSSSRL</sequence>
<evidence type="ECO:0008006" key="4">
    <source>
        <dbReference type="Google" id="ProtNLM"/>
    </source>
</evidence>
<keyword evidence="1" id="KW-0812">Transmembrane</keyword>
<feature type="transmembrane region" description="Helical" evidence="1">
    <location>
        <begin position="100"/>
        <end position="122"/>
    </location>
</feature>
<gene>
    <name evidence="2" type="ORF">BT96DRAFT_624179</name>
</gene>
<organism evidence="2 3">
    <name type="scientific">Gymnopus androsaceus JB14</name>
    <dbReference type="NCBI Taxonomy" id="1447944"/>
    <lineage>
        <taxon>Eukaryota</taxon>
        <taxon>Fungi</taxon>
        <taxon>Dikarya</taxon>
        <taxon>Basidiomycota</taxon>
        <taxon>Agaricomycotina</taxon>
        <taxon>Agaricomycetes</taxon>
        <taxon>Agaricomycetidae</taxon>
        <taxon>Agaricales</taxon>
        <taxon>Marasmiineae</taxon>
        <taxon>Omphalotaceae</taxon>
        <taxon>Gymnopus</taxon>
    </lineage>
</organism>
<accession>A0A6A4IFS8</accession>
<dbReference type="OrthoDB" id="2686513at2759"/>
<proteinExistence type="predicted"/>
<evidence type="ECO:0000313" key="2">
    <source>
        <dbReference type="EMBL" id="KAE9408830.1"/>
    </source>
</evidence>
<evidence type="ECO:0000313" key="3">
    <source>
        <dbReference type="Proteomes" id="UP000799118"/>
    </source>
</evidence>
<keyword evidence="1" id="KW-0472">Membrane</keyword>
<keyword evidence="3" id="KW-1185">Reference proteome</keyword>
<dbReference type="Proteomes" id="UP000799118">
    <property type="component" value="Unassembled WGS sequence"/>
</dbReference>
<name>A0A6A4IFS8_9AGAR</name>
<protein>
    <recommendedName>
        <fullName evidence="4">Transmembrane protein</fullName>
    </recommendedName>
</protein>
<keyword evidence="1" id="KW-1133">Transmembrane helix</keyword>